<feature type="compositionally biased region" description="Basic and acidic residues" evidence="1">
    <location>
        <begin position="104"/>
        <end position="148"/>
    </location>
</feature>
<evidence type="ECO:0000313" key="3">
    <source>
        <dbReference type="Proteomes" id="UP000236161"/>
    </source>
</evidence>
<dbReference type="OrthoDB" id="1928808at2759"/>
<feature type="region of interest" description="Disordered" evidence="1">
    <location>
        <begin position="78"/>
        <end position="156"/>
    </location>
</feature>
<name>A0A2I0A6P4_9ASPA</name>
<keyword evidence="3" id="KW-1185">Reference proteome</keyword>
<evidence type="ECO:0008006" key="4">
    <source>
        <dbReference type="Google" id="ProtNLM"/>
    </source>
</evidence>
<dbReference type="EMBL" id="KZ452014">
    <property type="protein sequence ID" value="PKA51219.1"/>
    <property type="molecule type" value="Genomic_DNA"/>
</dbReference>
<proteinExistence type="predicted"/>
<dbReference type="Proteomes" id="UP000236161">
    <property type="component" value="Unassembled WGS sequence"/>
</dbReference>
<reference evidence="2 3" key="1">
    <citation type="journal article" date="2017" name="Nature">
        <title>The Apostasia genome and the evolution of orchids.</title>
        <authorList>
            <person name="Zhang G.Q."/>
            <person name="Liu K.W."/>
            <person name="Li Z."/>
            <person name="Lohaus R."/>
            <person name="Hsiao Y.Y."/>
            <person name="Niu S.C."/>
            <person name="Wang J.Y."/>
            <person name="Lin Y.C."/>
            <person name="Xu Q."/>
            <person name="Chen L.J."/>
            <person name="Yoshida K."/>
            <person name="Fujiwara S."/>
            <person name="Wang Z.W."/>
            <person name="Zhang Y.Q."/>
            <person name="Mitsuda N."/>
            <person name="Wang M."/>
            <person name="Liu G.H."/>
            <person name="Pecoraro L."/>
            <person name="Huang H.X."/>
            <person name="Xiao X.J."/>
            <person name="Lin M."/>
            <person name="Wu X.Y."/>
            <person name="Wu W.L."/>
            <person name="Chen Y.Y."/>
            <person name="Chang S.B."/>
            <person name="Sakamoto S."/>
            <person name="Ohme-Takagi M."/>
            <person name="Yagi M."/>
            <person name="Zeng S.J."/>
            <person name="Shen C.Y."/>
            <person name="Yeh C.M."/>
            <person name="Luo Y.B."/>
            <person name="Tsai W.C."/>
            <person name="Van de Peer Y."/>
            <person name="Liu Z.J."/>
        </authorList>
    </citation>
    <scope>NUCLEOTIDE SEQUENCE [LARGE SCALE GENOMIC DNA]</scope>
    <source>
        <strain evidence="3">cv. Shenzhen</strain>
        <tissue evidence="2">Stem</tissue>
    </source>
</reference>
<protein>
    <recommendedName>
        <fullName evidence="4">rRNA-processing protein FYV7</fullName>
    </recommendedName>
</protein>
<dbReference type="AlphaFoldDB" id="A0A2I0A6P4"/>
<dbReference type="Pfam" id="PF08524">
    <property type="entry name" value="rRNA_processing"/>
    <property type="match status" value="1"/>
</dbReference>
<dbReference type="PANTHER" id="PTHR15657:SF1">
    <property type="entry name" value="THYROID TRANSCRIPTION FACTOR 1-ASSOCIATED PROTEIN 26"/>
    <property type="match status" value="1"/>
</dbReference>
<organism evidence="2 3">
    <name type="scientific">Apostasia shenzhenica</name>
    <dbReference type="NCBI Taxonomy" id="1088818"/>
    <lineage>
        <taxon>Eukaryota</taxon>
        <taxon>Viridiplantae</taxon>
        <taxon>Streptophyta</taxon>
        <taxon>Embryophyta</taxon>
        <taxon>Tracheophyta</taxon>
        <taxon>Spermatophyta</taxon>
        <taxon>Magnoliopsida</taxon>
        <taxon>Liliopsida</taxon>
        <taxon>Asparagales</taxon>
        <taxon>Orchidaceae</taxon>
        <taxon>Apostasioideae</taxon>
        <taxon>Apostasia</taxon>
    </lineage>
</organism>
<feature type="compositionally biased region" description="Basic residues" evidence="1">
    <location>
        <begin position="88"/>
        <end position="100"/>
    </location>
</feature>
<dbReference type="PANTHER" id="PTHR15657">
    <property type="entry name" value="THYROID TRANSCRIPTION FACTOR 1-ASSOCIATED PROTEIN 26"/>
    <property type="match status" value="1"/>
</dbReference>
<accession>A0A2I0A6P4</accession>
<evidence type="ECO:0000313" key="2">
    <source>
        <dbReference type="EMBL" id="PKA51219.1"/>
    </source>
</evidence>
<dbReference type="InterPro" id="IPR013730">
    <property type="entry name" value="Fyv7/TAP26"/>
</dbReference>
<gene>
    <name evidence="2" type="ORF">AXF42_Ash010659</name>
</gene>
<evidence type="ECO:0000256" key="1">
    <source>
        <dbReference type="SAM" id="MobiDB-lite"/>
    </source>
</evidence>
<dbReference type="GO" id="GO:0005634">
    <property type="term" value="C:nucleus"/>
    <property type="evidence" value="ECO:0007669"/>
    <property type="project" value="TreeGrafter"/>
</dbReference>
<dbReference type="STRING" id="1088818.A0A2I0A6P4"/>
<sequence>MKKKNEKRIGGKGLSLEAFTNAKSGSSGYNPSFIKKHREFYKNAKYVKKFKRSVKREQQFDEGRPSLLSVENFKELFHGDDQDDENRAKHHRHSKRKRVTLKVLGEEVEKKRADDEKARREREAERRAKKEKREKAEARRKSLRDNMFKRTRSGQPVMKYRIQHILEGLLQNPNS</sequence>